<dbReference type="PROSITE" id="PS51257">
    <property type="entry name" value="PROKAR_LIPOPROTEIN"/>
    <property type="match status" value="1"/>
</dbReference>
<sequence length="213" mass="22189">MKLVYALSLAALALVGCDKKPEPVATGQAGAAAQCFKDTDCKGDRICETGKCVSPQAAPALGERPAPTVATQPAPEAPRVSYVPLIISGDDIGGVFTTSTREMGGSAINYVSRAGVVNVMDYVVEDPDLTGYVAVEKAYAFGGKYLLVVSTGEGGASCPATTYAFTFDSASESVTGKMEINNCSELVESLADGNKLIVKKEDVQHVFYNGDVK</sequence>
<dbReference type="KEGG" id="pprc:PFLCHA0_c34730"/>
<dbReference type="GeneID" id="57476462"/>
<dbReference type="eggNOG" id="ENOG5031U8Q">
    <property type="taxonomic scope" value="Bacteria"/>
</dbReference>
<organism evidence="1 2">
    <name type="scientific">Pseudomonas protegens (strain DSM 19095 / LMG 27888 / CFBP 6595 / CHA0)</name>
    <dbReference type="NCBI Taxonomy" id="1124983"/>
    <lineage>
        <taxon>Bacteria</taxon>
        <taxon>Pseudomonadati</taxon>
        <taxon>Pseudomonadota</taxon>
        <taxon>Gammaproteobacteria</taxon>
        <taxon>Pseudomonadales</taxon>
        <taxon>Pseudomonadaceae</taxon>
        <taxon>Pseudomonas</taxon>
    </lineage>
</organism>
<dbReference type="Proteomes" id="UP000013940">
    <property type="component" value="Chromosome"/>
</dbReference>
<reference evidence="2" key="1">
    <citation type="journal article" date="2014" name="Genome Announc.">
        <title>Full-genome sequence of the plant growth-promoting bacterium Pseudomonas protegens CHA0.</title>
        <authorList>
            <person name="Jousset A."/>
            <person name="Schuldes J."/>
            <person name="Keel C."/>
            <person name="Maurhofer M."/>
            <person name="Daniel R."/>
            <person name="Scheu S."/>
            <person name="Thuermer A."/>
        </authorList>
    </citation>
    <scope>NUCLEOTIDE SEQUENCE [LARGE SCALE GENOMIC DNA]</scope>
    <source>
        <strain evidence="2">DSM 19095 / LMG 27888 / CFBP 6595 / CHA0</strain>
    </source>
</reference>
<dbReference type="EMBL" id="CP003190">
    <property type="protein sequence ID" value="AGL85242.1"/>
    <property type="molecule type" value="Genomic_DNA"/>
</dbReference>
<name>A0A2C9ENJ4_PSEPH</name>
<evidence type="ECO:0000313" key="1">
    <source>
        <dbReference type="EMBL" id="AGL85242.1"/>
    </source>
</evidence>
<accession>A0A2C9ENJ4</accession>
<dbReference type="HOGENOM" id="CLU_1293389_0_0_6"/>
<gene>
    <name evidence="1" type="ORF">PFLCHA0_c34730</name>
</gene>
<proteinExistence type="predicted"/>
<evidence type="ECO:0000313" key="2">
    <source>
        <dbReference type="Proteomes" id="UP000013940"/>
    </source>
</evidence>
<protein>
    <submittedName>
        <fullName evidence="1">Putative lipoprotein</fullName>
    </submittedName>
</protein>
<dbReference type="RefSeq" id="WP_015635915.1">
    <property type="nucleotide sequence ID" value="NC_021237.1"/>
</dbReference>
<keyword evidence="1" id="KW-0449">Lipoprotein</keyword>
<dbReference type="AlphaFoldDB" id="A0A2C9ENJ4"/>